<gene>
    <name evidence="1" type="ORF">Tdes44962_MAKER01905</name>
</gene>
<protein>
    <submittedName>
        <fullName evidence="1">Uncharacterized protein</fullName>
    </submittedName>
</protein>
<proteinExistence type="predicted"/>
<name>A0A9W7SWE4_9PEZI</name>
<evidence type="ECO:0000313" key="2">
    <source>
        <dbReference type="Proteomes" id="UP001138500"/>
    </source>
</evidence>
<comment type="caution">
    <text evidence="1">The sequence shown here is derived from an EMBL/GenBank/DDBJ whole genome shotgun (WGS) entry which is preliminary data.</text>
</comment>
<dbReference type="EMBL" id="RIBY02000890">
    <property type="protein sequence ID" value="KAH9835986.1"/>
    <property type="molecule type" value="Genomic_DNA"/>
</dbReference>
<dbReference type="AlphaFoldDB" id="A0A9W7SWE4"/>
<organism evidence="1 2">
    <name type="scientific">Teratosphaeria destructans</name>
    <dbReference type="NCBI Taxonomy" id="418781"/>
    <lineage>
        <taxon>Eukaryota</taxon>
        <taxon>Fungi</taxon>
        <taxon>Dikarya</taxon>
        <taxon>Ascomycota</taxon>
        <taxon>Pezizomycotina</taxon>
        <taxon>Dothideomycetes</taxon>
        <taxon>Dothideomycetidae</taxon>
        <taxon>Mycosphaerellales</taxon>
        <taxon>Teratosphaeriaceae</taxon>
        <taxon>Teratosphaeria</taxon>
    </lineage>
</organism>
<keyword evidence="2" id="KW-1185">Reference proteome</keyword>
<accession>A0A9W7SWE4</accession>
<evidence type="ECO:0000313" key="1">
    <source>
        <dbReference type="EMBL" id="KAH9835986.1"/>
    </source>
</evidence>
<reference evidence="1 2" key="2">
    <citation type="journal article" date="2021" name="Curr. Genet.">
        <title>Genetic response to nitrogen starvation in the aggressive Eucalyptus foliar pathogen Teratosphaeria destructans.</title>
        <authorList>
            <person name="Havenga M."/>
            <person name="Wingfield B.D."/>
            <person name="Wingfield M.J."/>
            <person name="Dreyer L.L."/>
            <person name="Roets F."/>
            <person name="Aylward J."/>
        </authorList>
    </citation>
    <scope>NUCLEOTIDE SEQUENCE [LARGE SCALE GENOMIC DNA]</scope>
    <source>
        <strain evidence="1">CMW44962</strain>
    </source>
</reference>
<sequence>MIQVEAVQESVRCLEDDLGTKRRSPCAAQGKGGRAEYEDGMAYVDYVDYAGVGLEGRWKGLDWEKQVRDIRRLHSAVVTAPRALLAITVRSRG</sequence>
<dbReference type="Proteomes" id="UP001138500">
    <property type="component" value="Unassembled WGS sequence"/>
</dbReference>
<reference evidence="1 2" key="1">
    <citation type="journal article" date="2018" name="IMA Fungus">
        <title>IMA Genome-F 10: Nine draft genome sequences of Claviceps purpurea s.lat., including C. arundinis, C. humidiphila, and C. cf. spartinae, pseudomolecules for the pitch canker pathogen Fusarium circinatum, draft genome of Davidsoniella eucalypti, Grosmannia galeiformis, Quambalaria eucalypti, and Teratosphaeria destructans.</title>
        <authorList>
            <person name="Wingfield B.D."/>
            <person name="Liu M."/>
            <person name="Nguyen H.D."/>
            <person name="Lane F.A."/>
            <person name="Morgan S.W."/>
            <person name="De Vos L."/>
            <person name="Wilken P.M."/>
            <person name="Duong T.A."/>
            <person name="Aylward J."/>
            <person name="Coetzee M.P."/>
            <person name="Dadej K."/>
            <person name="De Beer Z.W."/>
            <person name="Findlay W."/>
            <person name="Havenga M."/>
            <person name="Kolarik M."/>
            <person name="Menzies J.G."/>
            <person name="Naidoo K."/>
            <person name="Pochopski O."/>
            <person name="Shoukouhi P."/>
            <person name="Santana Q.C."/>
            <person name="Seifert K.A."/>
            <person name="Soal N."/>
            <person name="Steenkamp E.T."/>
            <person name="Tatham C.T."/>
            <person name="van der Nest M.A."/>
            <person name="Wingfield M.J."/>
        </authorList>
    </citation>
    <scope>NUCLEOTIDE SEQUENCE [LARGE SCALE GENOMIC DNA]</scope>
    <source>
        <strain evidence="1">CMW44962</strain>
    </source>
</reference>